<protein>
    <recommendedName>
        <fullName evidence="2">Chitin-binding type-2 domain-containing protein</fullName>
    </recommendedName>
</protein>
<feature type="domain" description="Chitin-binding type-2" evidence="2">
    <location>
        <begin position="90"/>
        <end position="146"/>
    </location>
</feature>
<dbReference type="Pfam" id="PF01607">
    <property type="entry name" value="CBM_14"/>
    <property type="match status" value="1"/>
</dbReference>
<organism evidence="3 4">
    <name type="scientific">Brassicogethes aeneus</name>
    <name type="common">Rape pollen beetle</name>
    <name type="synonym">Meligethes aeneus</name>
    <dbReference type="NCBI Taxonomy" id="1431903"/>
    <lineage>
        <taxon>Eukaryota</taxon>
        <taxon>Metazoa</taxon>
        <taxon>Ecdysozoa</taxon>
        <taxon>Arthropoda</taxon>
        <taxon>Hexapoda</taxon>
        <taxon>Insecta</taxon>
        <taxon>Pterygota</taxon>
        <taxon>Neoptera</taxon>
        <taxon>Endopterygota</taxon>
        <taxon>Coleoptera</taxon>
        <taxon>Polyphaga</taxon>
        <taxon>Cucujiformia</taxon>
        <taxon>Nitidulidae</taxon>
        <taxon>Meligethinae</taxon>
        <taxon>Brassicogethes</taxon>
    </lineage>
</organism>
<dbReference type="InterPro" id="IPR036508">
    <property type="entry name" value="Chitin-bd_dom_sf"/>
</dbReference>
<evidence type="ECO:0000256" key="1">
    <source>
        <dbReference type="SAM" id="SignalP"/>
    </source>
</evidence>
<dbReference type="Proteomes" id="UP001154078">
    <property type="component" value="Chromosome 2"/>
</dbReference>
<dbReference type="InterPro" id="IPR002557">
    <property type="entry name" value="Chitin-bd_dom"/>
</dbReference>
<evidence type="ECO:0000259" key="2">
    <source>
        <dbReference type="PROSITE" id="PS50940"/>
    </source>
</evidence>
<dbReference type="EMBL" id="OV121133">
    <property type="protein sequence ID" value="CAH0550266.1"/>
    <property type="molecule type" value="Genomic_DNA"/>
</dbReference>
<gene>
    <name evidence="3" type="ORF">MELIAE_LOCUS3125</name>
</gene>
<proteinExistence type="predicted"/>
<sequence>MGKFCCILFLYLIGYATCFTITPSDTNIILPTQTINQRNPRSFIRTFENKTEVIQCREGTKFDLKTMVCVFDEKNVRKLSTLLKPNLHNTLYCPESKNTFDSYFYADDCKSFLLCGPSESLLVKCAGNLLFNPTMGFCDYPLEAGCCESDAQNSDVFWVQ</sequence>
<dbReference type="OrthoDB" id="6020543at2759"/>
<keyword evidence="1" id="KW-0732">Signal</keyword>
<dbReference type="GO" id="GO:0005576">
    <property type="term" value="C:extracellular region"/>
    <property type="evidence" value="ECO:0007669"/>
    <property type="project" value="InterPro"/>
</dbReference>
<dbReference type="SUPFAM" id="SSF57625">
    <property type="entry name" value="Invertebrate chitin-binding proteins"/>
    <property type="match status" value="1"/>
</dbReference>
<dbReference type="GO" id="GO:0008061">
    <property type="term" value="F:chitin binding"/>
    <property type="evidence" value="ECO:0007669"/>
    <property type="project" value="InterPro"/>
</dbReference>
<dbReference type="AlphaFoldDB" id="A0A9P0AYK2"/>
<accession>A0A9P0AYK2</accession>
<name>A0A9P0AYK2_BRAAE</name>
<keyword evidence="4" id="KW-1185">Reference proteome</keyword>
<dbReference type="SMART" id="SM00494">
    <property type="entry name" value="ChtBD2"/>
    <property type="match status" value="1"/>
</dbReference>
<dbReference type="Gene3D" id="2.170.140.10">
    <property type="entry name" value="Chitin binding domain"/>
    <property type="match status" value="1"/>
</dbReference>
<dbReference type="PROSITE" id="PS50940">
    <property type="entry name" value="CHIT_BIND_II"/>
    <property type="match status" value="1"/>
</dbReference>
<evidence type="ECO:0000313" key="3">
    <source>
        <dbReference type="EMBL" id="CAH0550266.1"/>
    </source>
</evidence>
<reference evidence="3" key="1">
    <citation type="submission" date="2021-12" db="EMBL/GenBank/DDBJ databases">
        <authorList>
            <person name="King R."/>
        </authorList>
    </citation>
    <scope>NUCLEOTIDE SEQUENCE</scope>
</reference>
<feature type="chain" id="PRO_5040227706" description="Chitin-binding type-2 domain-containing protein" evidence="1">
    <location>
        <begin position="19"/>
        <end position="160"/>
    </location>
</feature>
<feature type="signal peptide" evidence="1">
    <location>
        <begin position="1"/>
        <end position="18"/>
    </location>
</feature>
<evidence type="ECO:0000313" key="4">
    <source>
        <dbReference type="Proteomes" id="UP001154078"/>
    </source>
</evidence>